<accession>A0A2S9YK73</accession>
<dbReference type="RefSeq" id="WP_106389705.1">
    <property type="nucleotide sequence ID" value="NZ_PVNK01000011.1"/>
</dbReference>
<dbReference type="GO" id="GO:0032259">
    <property type="term" value="P:methylation"/>
    <property type="evidence" value="ECO:0007669"/>
    <property type="project" value="UniProtKB-KW"/>
</dbReference>
<dbReference type="GO" id="GO:0102208">
    <property type="term" value="F:2-polyprenyl-6-hydroxyphenol methylase activity"/>
    <property type="evidence" value="ECO:0007669"/>
    <property type="project" value="UniProtKB-EC"/>
</dbReference>
<evidence type="ECO:0000313" key="3">
    <source>
        <dbReference type="Proteomes" id="UP000237968"/>
    </source>
</evidence>
<gene>
    <name evidence="2" type="primary">ubiG</name>
    <name evidence="2" type="ORF">ENSA5_02260</name>
</gene>
<reference evidence="2 3" key="1">
    <citation type="submission" date="2018-03" db="EMBL/GenBank/DDBJ databases">
        <title>Draft Genome Sequences of the Obligatory Marine Myxobacteria Enhygromyxa salina SWB005.</title>
        <authorList>
            <person name="Poehlein A."/>
            <person name="Moghaddam J.A."/>
            <person name="Harms H."/>
            <person name="Alanjari M."/>
            <person name="Koenig G.M."/>
            <person name="Daniel R."/>
            <person name="Schaeberle T.F."/>
        </authorList>
    </citation>
    <scope>NUCLEOTIDE SEQUENCE [LARGE SCALE GENOMIC DNA]</scope>
    <source>
        <strain evidence="2 3">SWB005</strain>
    </source>
</reference>
<dbReference type="CDD" id="cd02440">
    <property type="entry name" value="AdoMet_MTases"/>
    <property type="match status" value="1"/>
</dbReference>
<dbReference type="Gene3D" id="3.40.50.150">
    <property type="entry name" value="Vaccinia Virus protein VP39"/>
    <property type="match status" value="1"/>
</dbReference>
<keyword evidence="2" id="KW-0830">Ubiquinone</keyword>
<evidence type="ECO:0000256" key="1">
    <source>
        <dbReference type="SAM" id="MobiDB-lite"/>
    </source>
</evidence>
<keyword evidence="2" id="KW-0489">Methyltransferase</keyword>
<sequence length="203" mass="23076">MSSPQLDERSSNQRKHESRNPIQRALIDNFHAKAVELIQRAQPSTILELGCGEGYVLSALADAGVEAELTGVELNARAVRVATERLGERATIEHRDARELAADGRRFDMVMMLEVLEHIPDPEQMLPILDQLSNGWLLLSVPWEPAFRGLNLMRGKNVTRLGNDPDHINHWSRRSFSRFINSRFDIISMPQVFPWTMALARSR</sequence>
<dbReference type="EC" id="2.1.1.222" evidence="2"/>
<dbReference type="PANTHER" id="PTHR43861:SF6">
    <property type="entry name" value="METHYLTRANSFERASE TYPE 11"/>
    <property type="match status" value="1"/>
</dbReference>
<keyword evidence="3" id="KW-1185">Reference proteome</keyword>
<proteinExistence type="predicted"/>
<dbReference type="SUPFAM" id="SSF53335">
    <property type="entry name" value="S-adenosyl-L-methionine-dependent methyltransferases"/>
    <property type="match status" value="1"/>
</dbReference>
<feature type="region of interest" description="Disordered" evidence="1">
    <location>
        <begin position="1"/>
        <end position="22"/>
    </location>
</feature>
<dbReference type="Pfam" id="PF13489">
    <property type="entry name" value="Methyltransf_23"/>
    <property type="match status" value="1"/>
</dbReference>
<protein>
    <submittedName>
        <fullName evidence="2">Ubiquinone biosynthesis O-methyltransferase</fullName>
        <ecNumber evidence="2">2.1.1.222</ecNumber>
    </submittedName>
</protein>
<dbReference type="PANTHER" id="PTHR43861">
    <property type="entry name" value="TRANS-ACONITATE 2-METHYLTRANSFERASE-RELATED"/>
    <property type="match status" value="1"/>
</dbReference>
<keyword evidence="2" id="KW-0808">Transferase</keyword>
<dbReference type="InterPro" id="IPR029063">
    <property type="entry name" value="SAM-dependent_MTases_sf"/>
</dbReference>
<feature type="compositionally biased region" description="Basic and acidic residues" evidence="1">
    <location>
        <begin position="1"/>
        <end position="19"/>
    </location>
</feature>
<comment type="caution">
    <text evidence="2">The sequence shown here is derived from an EMBL/GenBank/DDBJ whole genome shotgun (WGS) entry which is preliminary data.</text>
</comment>
<name>A0A2S9YK73_9BACT</name>
<dbReference type="EMBL" id="PVNK01000011">
    <property type="protein sequence ID" value="PRQ05498.1"/>
    <property type="molecule type" value="Genomic_DNA"/>
</dbReference>
<evidence type="ECO:0000313" key="2">
    <source>
        <dbReference type="EMBL" id="PRQ05498.1"/>
    </source>
</evidence>
<organism evidence="2 3">
    <name type="scientific">Enhygromyxa salina</name>
    <dbReference type="NCBI Taxonomy" id="215803"/>
    <lineage>
        <taxon>Bacteria</taxon>
        <taxon>Pseudomonadati</taxon>
        <taxon>Myxococcota</taxon>
        <taxon>Polyangia</taxon>
        <taxon>Nannocystales</taxon>
        <taxon>Nannocystaceae</taxon>
        <taxon>Enhygromyxa</taxon>
    </lineage>
</organism>
<dbReference type="OrthoDB" id="5504467at2"/>
<dbReference type="AlphaFoldDB" id="A0A2S9YK73"/>
<dbReference type="Proteomes" id="UP000237968">
    <property type="component" value="Unassembled WGS sequence"/>
</dbReference>